<comment type="caution">
    <text evidence="3">The sequence shown here is derived from an EMBL/GenBank/DDBJ whole genome shotgun (WGS) entry which is preliminary data.</text>
</comment>
<feature type="transmembrane region" description="Helical" evidence="1">
    <location>
        <begin position="282"/>
        <end position="301"/>
    </location>
</feature>
<evidence type="ECO:0000313" key="4">
    <source>
        <dbReference type="Proteomes" id="UP001236559"/>
    </source>
</evidence>
<keyword evidence="1" id="KW-0812">Transmembrane</keyword>
<dbReference type="Proteomes" id="UP001236559">
    <property type="component" value="Unassembled WGS sequence"/>
</dbReference>
<dbReference type="CDD" id="cd07341">
    <property type="entry name" value="M56_BlaR1_MecR1_like"/>
    <property type="match status" value="1"/>
</dbReference>
<protein>
    <submittedName>
        <fullName evidence="3">Beta-lactamase regulating signal transducer with metallopeptidase domain</fullName>
    </submittedName>
</protein>
<feature type="domain" description="Peptidase M56" evidence="2">
    <location>
        <begin position="98"/>
        <end position="254"/>
    </location>
</feature>
<gene>
    <name evidence="3" type="ORF">J2S72_001725</name>
</gene>
<dbReference type="EMBL" id="JAUSTN010000013">
    <property type="protein sequence ID" value="MDQ0275689.1"/>
    <property type="molecule type" value="Genomic_DNA"/>
</dbReference>
<accession>A0ABU0AXZ4</accession>
<keyword evidence="1" id="KW-1133">Transmembrane helix</keyword>
<evidence type="ECO:0000313" key="3">
    <source>
        <dbReference type="EMBL" id="MDQ0275689.1"/>
    </source>
</evidence>
<keyword evidence="1" id="KW-0472">Membrane</keyword>
<dbReference type="Pfam" id="PF05569">
    <property type="entry name" value="Peptidase_M56"/>
    <property type="match status" value="1"/>
</dbReference>
<feature type="transmembrane region" description="Helical" evidence="1">
    <location>
        <begin position="38"/>
        <end position="55"/>
    </location>
</feature>
<dbReference type="PANTHER" id="PTHR34978:SF3">
    <property type="entry name" value="SLR0241 PROTEIN"/>
    <property type="match status" value="1"/>
</dbReference>
<dbReference type="InterPro" id="IPR052173">
    <property type="entry name" value="Beta-lactam_resp_regulator"/>
</dbReference>
<dbReference type="RefSeq" id="WP_307495371.1">
    <property type="nucleotide sequence ID" value="NZ_JAUSTN010000013.1"/>
</dbReference>
<reference evidence="3 4" key="1">
    <citation type="submission" date="2023-07" db="EMBL/GenBank/DDBJ databases">
        <title>Genomic Encyclopedia of Type Strains, Phase IV (KMG-IV): sequencing the most valuable type-strain genomes for metagenomic binning, comparative biology and taxonomic classification.</title>
        <authorList>
            <person name="Goeker M."/>
        </authorList>
    </citation>
    <scope>NUCLEOTIDE SEQUENCE [LARGE SCALE GENOMIC DNA]</scope>
    <source>
        <strain evidence="3 4">DSM 22616</strain>
    </source>
</reference>
<dbReference type="Gene3D" id="3.30.2010.10">
    <property type="entry name" value="Metalloproteases ('zincins'), catalytic domain"/>
    <property type="match status" value="1"/>
</dbReference>
<sequence length="451" mass="51952">MAISLVRVITLEKSIKSLFLLVIILLVRPILNKKAFRSASIVLWIALLIYLISPYELEIGIENVKENSILLAITNFFDHSLGWLVNKIGSIFFKLNRLIGSVLIFTYLVIKIYKFHKVMKGSTLIDNTLCEKKISKFGLKRKVRIYINNNFKTPLTFGILRPRIILQDHILADEELLDHVLIHELMHIKKFHILLNHLVNIVACIYWYNPLLWLSLKYIDQDIEINCDKLVVQQLGDTIKNRKEYCMSMLKLVERGIYENNLYLKLNPNIERMEIIKIWKKTLLGLISFILAFALSLPVFANVTDLSQDRVEVLGQELNNFEINNGGRVEIIGYKEYEKLELGKISSIKSDLANIDEQIKLGSFENIPYEFEISGDDYKGFIINLENMSCSGGVEFSVIIEEDGEIIYKRRFATDSTLKVKTQKGSAYIVTVCNESNKNLSGQVNINSYTR</sequence>
<feature type="transmembrane region" description="Helical" evidence="1">
    <location>
        <begin position="91"/>
        <end position="110"/>
    </location>
</feature>
<proteinExistence type="predicted"/>
<keyword evidence="4" id="KW-1185">Reference proteome</keyword>
<name>A0ABU0AXZ4_9FIRM</name>
<organism evidence="3 4">
    <name type="scientific">Peptoniphilus koenoeneniae</name>
    <dbReference type="NCBI Taxonomy" id="507751"/>
    <lineage>
        <taxon>Bacteria</taxon>
        <taxon>Bacillati</taxon>
        <taxon>Bacillota</taxon>
        <taxon>Tissierellia</taxon>
        <taxon>Tissierellales</taxon>
        <taxon>Peptoniphilaceae</taxon>
        <taxon>Peptoniphilus</taxon>
    </lineage>
</organism>
<dbReference type="InterPro" id="IPR008756">
    <property type="entry name" value="Peptidase_M56"/>
</dbReference>
<feature type="transmembrane region" description="Helical" evidence="1">
    <location>
        <begin position="14"/>
        <end position="31"/>
    </location>
</feature>
<dbReference type="PANTHER" id="PTHR34978">
    <property type="entry name" value="POSSIBLE SENSOR-TRANSDUCER PROTEIN BLAR"/>
    <property type="match status" value="1"/>
</dbReference>
<evidence type="ECO:0000256" key="1">
    <source>
        <dbReference type="SAM" id="Phobius"/>
    </source>
</evidence>
<evidence type="ECO:0000259" key="2">
    <source>
        <dbReference type="Pfam" id="PF05569"/>
    </source>
</evidence>